<dbReference type="Proteomes" id="UP000789366">
    <property type="component" value="Unassembled WGS sequence"/>
</dbReference>
<comment type="caution">
    <text evidence="1">The sequence shown here is derived from an EMBL/GenBank/DDBJ whole genome shotgun (WGS) entry which is preliminary data.</text>
</comment>
<evidence type="ECO:0000313" key="1">
    <source>
        <dbReference type="EMBL" id="CAG8541354.1"/>
    </source>
</evidence>
<accession>A0ACA9LSA5</accession>
<dbReference type="EMBL" id="CAJVPW010004501">
    <property type="protein sequence ID" value="CAG8541354.1"/>
    <property type="molecule type" value="Genomic_DNA"/>
</dbReference>
<organism evidence="1 2">
    <name type="scientific">Cetraspora pellucida</name>
    <dbReference type="NCBI Taxonomy" id="1433469"/>
    <lineage>
        <taxon>Eukaryota</taxon>
        <taxon>Fungi</taxon>
        <taxon>Fungi incertae sedis</taxon>
        <taxon>Mucoromycota</taxon>
        <taxon>Glomeromycotina</taxon>
        <taxon>Glomeromycetes</taxon>
        <taxon>Diversisporales</taxon>
        <taxon>Gigasporaceae</taxon>
        <taxon>Cetraspora</taxon>
    </lineage>
</organism>
<name>A0ACA9LSA5_9GLOM</name>
<feature type="non-terminal residue" evidence="1">
    <location>
        <position position="1"/>
    </location>
</feature>
<protein>
    <submittedName>
        <fullName evidence="1">6131_t:CDS:1</fullName>
    </submittedName>
</protein>
<gene>
    <name evidence="1" type="ORF">SPELUC_LOCUS4816</name>
</gene>
<sequence length="85" mass="9193">VPRLSFSISMMNSKLSLSSTAMMNDGHKIPLIAIGMGGVGDGTEAPQGKTTQDVILWALESGYRHIDTASRYDNEEDIGIGIIRR</sequence>
<keyword evidence="2" id="KW-1185">Reference proteome</keyword>
<proteinExistence type="predicted"/>
<evidence type="ECO:0000313" key="2">
    <source>
        <dbReference type="Proteomes" id="UP000789366"/>
    </source>
</evidence>
<reference evidence="1" key="1">
    <citation type="submission" date="2021-06" db="EMBL/GenBank/DDBJ databases">
        <authorList>
            <person name="Kallberg Y."/>
            <person name="Tangrot J."/>
            <person name="Rosling A."/>
        </authorList>
    </citation>
    <scope>NUCLEOTIDE SEQUENCE</scope>
    <source>
        <strain evidence="1">28 12/20/2015</strain>
    </source>
</reference>